<dbReference type="AlphaFoldDB" id="A0A6M4H6J6"/>
<feature type="domain" description="Beta-lactamase-related" evidence="2">
    <location>
        <begin position="103"/>
        <end position="392"/>
    </location>
</feature>
<dbReference type="Gene3D" id="3.40.710.10">
    <property type="entry name" value="DD-peptidase/beta-lactamase superfamily"/>
    <property type="match status" value="1"/>
</dbReference>
<dbReference type="InterPro" id="IPR001466">
    <property type="entry name" value="Beta-lactam-related"/>
</dbReference>
<dbReference type="Pfam" id="PF00144">
    <property type="entry name" value="Beta-lactamase"/>
    <property type="match status" value="1"/>
</dbReference>
<protein>
    <recommendedName>
        <fullName evidence="2">Beta-lactamase-related domain-containing protein</fullName>
    </recommendedName>
</protein>
<dbReference type="RefSeq" id="WP_171161056.1">
    <property type="nucleotide sequence ID" value="NZ_CP053073.1"/>
</dbReference>
<dbReference type="Proteomes" id="UP000503096">
    <property type="component" value="Chromosome"/>
</dbReference>
<dbReference type="PANTHER" id="PTHR43283">
    <property type="entry name" value="BETA-LACTAMASE-RELATED"/>
    <property type="match status" value="1"/>
</dbReference>
<keyword evidence="4" id="KW-1185">Reference proteome</keyword>
<feature type="signal peptide" evidence="1">
    <location>
        <begin position="1"/>
        <end position="24"/>
    </location>
</feature>
<dbReference type="InterPro" id="IPR012338">
    <property type="entry name" value="Beta-lactam/transpept-like"/>
</dbReference>
<evidence type="ECO:0000259" key="2">
    <source>
        <dbReference type="Pfam" id="PF00144"/>
    </source>
</evidence>
<dbReference type="InParanoid" id="A0A6M4H6J6"/>
<dbReference type="PANTHER" id="PTHR43283:SF14">
    <property type="entry name" value="BLL8153 PROTEIN"/>
    <property type="match status" value="1"/>
</dbReference>
<evidence type="ECO:0000313" key="4">
    <source>
        <dbReference type="Proteomes" id="UP000503096"/>
    </source>
</evidence>
<proteinExistence type="predicted"/>
<name>A0A6M4H6J6_9PROT</name>
<keyword evidence="1" id="KW-0732">Signal</keyword>
<sequence length="421" mass="46209">MTTSRFVASLIAVALAAASHTAHAAPDEIELGKSDGYPFQALVPGFSFTNERTKVGTFSNMEEIFSPRKIAASPASSPLPPHDGSPSLTYSYNGQSYSVDDFLNRQRITGLLILKDGKVVLERYQYDRKPEHRFASMSMAKTVVGLLVGVALKEGKIASLDDAAEKYAPDLKGSAWGPMTLRNLLRMSSGLKWSDKVVAGGATDIGRLSSETFFRRTGGGPSAITWVKDSVAPQGTTFNYSSAETFALALALRGAIGVDLATYFSERIWKVIGAESDASWLTDWSGMESAFCCMNARLRDYGRLGLLLANDGSWNGREVIPRDFLLDATDATRQPDHLKPRRATQFFGYGYQTWIYPYTTRTFQARGLFGQEIIVQPESRIVVVMTSVSRTPETVSEVFVERNYFVGAVLKALGGKADMYR</sequence>
<gene>
    <name evidence="3" type="ORF">DSM104440_01076</name>
</gene>
<accession>A0A6M4H6J6</accession>
<evidence type="ECO:0000313" key="3">
    <source>
        <dbReference type="EMBL" id="QJR14283.1"/>
    </source>
</evidence>
<evidence type="ECO:0000256" key="1">
    <source>
        <dbReference type="SAM" id="SignalP"/>
    </source>
</evidence>
<dbReference type="KEGG" id="upl:DSM104440_01076"/>
<dbReference type="InterPro" id="IPR050789">
    <property type="entry name" value="Diverse_Enzym_Activities"/>
</dbReference>
<organism evidence="3 4">
    <name type="scientific">Usitatibacter palustris</name>
    <dbReference type="NCBI Taxonomy" id="2732487"/>
    <lineage>
        <taxon>Bacteria</taxon>
        <taxon>Pseudomonadati</taxon>
        <taxon>Pseudomonadota</taxon>
        <taxon>Betaproteobacteria</taxon>
        <taxon>Nitrosomonadales</taxon>
        <taxon>Usitatibacteraceae</taxon>
        <taxon>Usitatibacter</taxon>
    </lineage>
</organism>
<dbReference type="EMBL" id="CP053073">
    <property type="protein sequence ID" value="QJR14283.1"/>
    <property type="molecule type" value="Genomic_DNA"/>
</dbReference>
<dbReference type="SUPFAM" id="SSF56601">
    <property type="entry name" value="beta-lactamase/transpeptidase-like"/>
    <property type="match status" value="1"/>
</dbReference>
<feature type="chain" id="PRO_5027055084" description="Beta-lactamase-related domain-containing protein" evidence="1">
    <location>
        <begin position="25"/>
        <end position="421"/>
    </location>
</feature>
<reference evidence="3 4" key="1">
    <citation type="submission" date="2020-04" db="EMBL/GenBank/DDBJ databases">
        <title>Usitatibacter rugosus gen. nov., sp. nov. and Usitatibacter palustris sp. nov., novel members of Usitatibacteraceae fam. nov. within the order Nitrosomonadales isolated from soil.</title>
        <authorList>
            <person name="Huber K.J."/>
            <person name="Neumann-Schaal M."/>
            <person name="Geppert A."/>
            <person name="Luckner M."/>
            <person name="Wanner G."/>
            <person name="Overmann J."/>
        </authorList>
    </citation>
    <scope>NUCLEOTIDE SEQUENCE [LARGE SCALE GENOMIC DNA]</scope>
    <source>
        <strain evidence="3 4">Swamp67</strain>
    </source>
</reference>